<evidence type="ECO:0000313" key="8">
    <source>
        <dbReference type="Proteomes" id="UP000239504"/>
    </source>
</evidence>
<sequence length="562" mass="58183">MATNDASLKRTAFFDLSNLRGDVFGGLTAGVVALPLALAFGEASGAGPIAGLWGAIFVGFFAALFGGTGAQVSGPTGPMVVVFAGVYATLSDNPALVFAAVVLAGVIQILFGVFRLGQYIRLVPYPVISGFMSGIGCIIIALQLSRLFGHEPDGGGTIPALTAIPGAVMDPNFAALSIGAATLAIIFTWPKAWAKYVPGALAALVIGTLMSLVIKGAPILGDIPTGLPSFVVPAFTQDSFLIVLEAAFILAVLGAIDSLLTSLVADNMTRTRHNSDRELIGQGVGNTVAGFFGAIPGAGATMRTVVNIRTGGSTKISGMLHALLLLAVVISLSPLASQIPHAVLAGILVKVGYDIVDIAYLKRAHKGPRWDLALMALVLGLTVFVDLITAVAVGVVLAALAFVKKMADDQLAHFRAGDPALATDEERELLERAKNKVMLFDFGGPLSFGAAADLGHHVRERVKEHASAIVLDFHRVPFLDVSAARAVETIACDARQAHKTVYVTGMNDKVREVLAGLNADHCLPADTAYPTRIEALRAAVAEVTSQQGDADAPQGAPSAATA</sequence>
<reference evidence="7 8" key="1">
    <citation type="submission" date="2017-12" db="EMBL/GenBank/DDBJ databases">
        <authorList>
            <person name="Hurst M.R.H."/>
        </authorList>
    </citation>
    <scope>NUCLEOTIDE SEQUENCE [LARGE SCALE GENOMIC DNA]</scope>
    <source>
        <strain evidence="7 8">SY-3-19</strain>
    </source>
</reference>
<feature type="transmembrane region" description="Helical" evidence="5">
    <location>
        <begin position="342"/>
        <end position="361"/>
    </location>
</feature>
<feature type="transmembrane region" description="Helical" evidence="5">
    <location>
        <begin position="201"/>
        <end position="220"/>
    </location>
</feature>
<keyword evidence="8" id="KW-1185">Reference proteome</keyword>
<dbReference type="CDD" id="cd07042">
    <property type="entry name" value="STAS_SulP_like_sulfate_transporter"/>
    <property type="match status" value="1"/>
</dbReference>
<dbReference type="Gene3D" id="3.30.750.24">
    <property type="entry name" value="STAS domain"/>
    <property type="match status" value="1"/>
</dbReference>
<evidence type="ECO:0000313" key="7">
    <source>
        <dbReference type="EMBL" id="PQA87490.1"/>
    </source>
</evidence>
<evidence type="ECO:0000256" key="1">
    <source>
        <dbReference type="ARBA" id="ARBA00004141"/>
    </source>
</evidence>
<feature type="domain" description="STAS" evidence="6">
    <location>
        <begin position="427"/>
        <end position="539"/>
    </location>
</feature>
<accession>A0A2S7K4Q5</accession>
<evidence type="ECO:0000256" key="4">
    <source>
        <dbReference type="ARBA" id="ARBA00023136"/>
    </source>
</evidence>
<dbReference type="InterPro" id="IPR011547">
    <property type="entry name" value="SLC26A/SulP_dom"/>
</dbReference>
<keyword evidence="4 5" id="KW-0472">Membrane</keyword>
<keyword evidence="3 5" id="KW-1133">Transmembrane helix</keyword>
<dbReference type="SUPFAM" id="SSF52091">
    <property type="entry name" value="SpoIIaa-like"/>
    <property type="match status" value="1"/>
</dbReference>
<gene>
    <name evidence="7" type="ORF">CW354_11860</name>
</gene>
<protein>
    <submittedName>
        <fullName evidence="7">Sodium-independent anion transporter</fullName>
    </submittedName>
</protein>
<feature type="transmembrane region" description="Helical" evidence="5">
    <location>
        <begin position="240"/>
        <end position="265"/>
    </location>
</feature>
<comment type="subcellular location">
    <subcellularLocation>
        <location evidence="1">Membrane</location>
        <topology evidence="1">Multi-pass membrane protein</topology>
    </subcellularLocation>
</comment>
<dbReference type="Pfam" id="PF00916">
    <property type="entry name" value="Sulfate_transp"/>
    <property type="match status" value="1"/>
</dbReference>
<dbReference type="GO" id="GO:0055085">
    <property type="term" value="P:transmembrane transport"/>
    <property type="evidence" value="ECO:0007669"/>
    <property type="project" value="InterPro"/>
</dbReference>
<dbReference type="EMBL" id="PJCH01000007">
    <property type="protein sequence ID" value="PQA87490.1"/>
    <property type="molecule type" value="Genomic_DNA"/>
</dbReference>
<dbReference type="OrthoDB" id="9771198at2"/>
<feature type="transmembrane region" description="Helical" evidence="5">
    <location>
        <begin position="173"/>
        <end position="189"/>
    </location>
</feature>
<name>A0A2S7K4Q5_9PROT</name>
<feature type="transmembrane region" description="Helical" evidence="5">
    <location>
        <begin position="21"/>
        <end position="40"/>
    </location>
</feature>
<dbReference type="InterPro" id="IPR002645">
    <property type="entry name" value="STAS_dom"/>
</dbReference>
<feature type="transmembrane region" description="Helical" evidence="5">
    <location>
        <begin position="123"/>
        <end position="144"/>
    </location>
</feature>
<dbReference type="AlphaFoldDB" id="A0A2S7K4Q5"/>
<dbReference type="InterPro" id="IPR001902">
    <property type="entry name" value="SLC26A/SulP_fam"/>
</dbReference>
<dbReference type="RefSeq" id="WP_104830307.1">
    <property type="nucleotide sequence ID" value="NZ_PJCH01000007.1"/>
</dbReference>
<dbReference type="GO" id="GO:0016020">
    <property type="term" value="C:membrane"/>
    <property type="evidence" value="ECO:0007669"/>
    <property type="project" value="UniProtKB-SubCell"/>
</dbReference>
<keyword evidence="2 5" id="KW-0812">Transmembrane</keyword>
<evidence type="ECO:0000259" key="6">
    <source>
        <dbReference type="PROSITE" id="PS50801"/>
    </source>
</evidence>
<dbReference type="Proteomes" id="UP000239504">
    <property type="component" value="Unassembled WGS sequence"/>
</dbReference>
<comment type="caution">
    <text evidence="7">The sequence shown here is derived from an EMBL/GenBank/DDBJ whole genome shotgun (WGS) entry which is preliminary data.</text>
</comment>
<feature type="transmembrane region" description="Helical" evidence="5">
    <location>
        <begin position="373"/>
        <end position="403"/>
    </location>
</feature>
<proteinExistence type="predicted"/>
<feature type="transmembrane region" description="Helical" evidence="5">
    <location>
        <begin position="96"/>
        <end position="116"/>
    </location>
</feature>
<dbReference type="Pfam" id="PF01740">
    <property type="entry name" value="STAS"/>
    <property type="match status" value="1"/>
</dbReference>
<dbReference type="InterPro" id="IPR036513">
    <property type="entry name" value="STAS_dom_sf"/>
</dbReference>
<organism evidence="7 8">
    <name type="scientific">Hyphococcus luteus</name>
    <dbReference type="NCBI Taxonomy" id="2058213"/>
    <lineage>
        <taxon>Bacteria</taxon>
        <taxon>Pseudomonadati</taxon>
        <taxon>Pseudomonadota</taxon>
        <taxon>Alphaproteobacteria</taxon>
        <taxon>Parvularculales</taxon>
        <taxon>Parvularculaceae</taxon>
        <taxon>Hyphococcus</taxon>
    </lineage>
</organism>
<evidence type="ECO:0000256" key="5">
    <source>
        <dbReference type="SAM" id="Phobius"/>
    </source>
</evidence>
<evidence type="ECO:0000256" key="3">
    <source>
        <dbReference type="ARBA" id="ARBA00022989"/>
    </source>
</evidence>
<feature type="transmembrane region" description="Helical" evidence="5">
    <location>
        <begin position="318"/>
        <end position="336"/>
    </location>
</feature>
<dbReference type="PANTHER" id="PTHR11814">
    <property type="entry name" value="SULFATE TRANSPORTER"/>
    <property type="match status" value="1"/>
</dbReference>
<dbReference type="PROSITE" id="PS50801">
    <property type="entry name" value="STAS"/>
    <property type="match status" value="1"/>
</dbReference>
<evidence type="ECO:0000256" key="2">
    <source>
        <dbReference type="ARBA" id="ARBA00022692"/>
    </source>
</evidence>
<feature type="transmembrane region" description="Helical" evidence="5">
    <location>
        <begin position="46"/>
        <end position="65"/>
    </location>
</feature>